<dbReference type="EMBL" id="JYDJ01001603">
    <property type="protein sequence ID" value="KRX31739.1"/>
    <property type="molecule type" value="Genomic_DNA"/>
</dbReference>
<dbReference type="Proteomes" id="UP000055048">
    <property type="component" value="Unassembled WGS sequence"/>
</dbReference>
<evidence type="ECO:0000313" key="2">
    <source>
        <dbReference type="Proteomes" id="UP000055048"/>
    </source>
</evidence>
<accession>A0A0V0SYD9</accession>
<keyword evidence="2" id="KW-1185">Reference proteome</keyword>
<evidence type="ECO:0000313" key="1">
    <source>
        <dbReference type="EMBL" id="KRX31739.1"/>
    </source>
</evidence>
<protein>
    <submittedName>
        <fullName evidence="1">Uncharacterized protein</fullName>
    </submittedName>
</protein>
<organism evidence="1 2">
    <name type="scientific">Trichinella murrelli</name>
    <dbReference type="NCBI Taxonomy" id="144512"/>
    <lineage>
        <taxon>Eukaryota</taxon>
        <taxon>Metazoa</taxon>
        <taxon>Ecdysozoa</taxon>
        <taxon>Nematoda</taxon>
        <taxon>Enoplea</taxon>
        <taxon>Dorylaimia</taxon>
        <taxon>Trichinellida</taxon>
        <taxon>Trichinellidae</taxon>
        <taxon>Trichinella</taxon>
    </lineage>
</organism>
<gene>
    <name evidence="1" type="ORF">T05_6957</name>
</gene>
<sequence>MEVLWQFIPFLDEDGMMRFTGRLQRSSLPKKTNQPILLPHDCCDGTQTCGASGVKDQGSEPPLCDLLTFSSSSVRSKNEWPDGKVNYTRGPFRIR</sequence>
<comment type="caution">
    <text evidence="1">The sequence shown here is derived from an EMBL/GenBank/DDBJ whole genome shotgun (WGS) entry which is preliminary data.</text>
</comment>
<dbReference type="AlphaFoldDB" id="A0A0V0SYD9"/>
<proteinExistence type="predicted"/>
<reference evidence="1 2" key="1">
    <citation type="submission" date="2015-01" db="EMBL/GenBank/DDBJ databases">
        <title>Evolution of Trichinella species and genotypes.</title>
        <authorList>
            <person name="Korhonen P.K."/>
            <person name="Edoardo P."/>
            <person name="Giuseppe L.R."/>
            <person name="Gasser R.B."/>
        </authorList>
    </citation>
    <scope>NUCLEOTIDE SEQUENCE [LARGE SCALE GENOMIC DNA]</scope>
    <source>
        <strain evidence="1">ISS417</strain>
    </source>
</reference>
<name>A0A0V0SYD9_9BILA</name>